<feature type="compositionally biased region" description="Basic and acidic residues" evidence="2">
    <location>
        <begin position="796"/>
        <end position="811"/>
    </location>
</feature>
<feature type="coiled-coil region" evidence="1">
    <location>
        <begin position="337"/>
        <end position="457"/>
    </location>
</feature>
<dbReference type="Proteomes" id="UP001203852">
    <property type="component" value="Unassembled WGS sequence"/>
</dbReference>
<feature type="compositionally biased region" description="Polar residues" evidence="2">
    <location>
        <begin position="877"/>
        <end position="891"/>
    </location>
</feature>
<dbReference type="PANTHER" id="PTHR45615">
    <property type="entry name" value="MYOSIN HEAVY CHAIN, NON-MUSCLE"/>
    <property type="match status" value="1"/>
</dbReference>
<evidence type="ECO:0000313" key="3">
    <source>
        <dbReference type="EMBL" id="KAI1608765.1"/>
    </source>
</evidence>
<comment type="caution">
    <text evidence="3">The sequence shown here is derived from an EMBL/GenBank/DDBJ whole genome shotgun (WGS) entry which is preliminary data.</text>
</comment>
<feature type="region of interest" description="Disordered" evidence="2">
    <location>
        <begin position="649"/>
        <end position="747"/>
    </location>
</feature>
<proteinExistence type="predicted"/>
<gene>
    <name evidence="3" type="ORF">EDD36DRAFT_447723</name>
</gene>
<feature type="region of interest" description="Disordered" evidence="2">
    <location>
        <begin position="761"/>
        <end position="911"/>
    </location>
</feature>
<reference evidence="3" key="1">
    <citation type="journal article" date="2022" name="bioRxiv">
        <title>Deciphering the potential niche of two novel black yeast fungi from a biological soil crust based on their genomes, phenotypes, and melanin regulation.</title>
        <authorList>
            <consortium name="DOE Joint Genome Institute"/>
            <person name="Carr E.C."/>
            <person name="Barton Q."/>
            <person name="Grambo S."/>
            <person name="Sullivan M."/>
            <person name="Renfro C.M."/>
            <person name="Kuo A."/>
            <person name="Pangilinan J."/>
            <person name="Lipzen A."/>
            <person name="Keymanesh K."/>
            <person name="Savage E."/>
            <person name="Barry K."/>
            <person name="Grigoriev I.V."/>
            <person name="Riekhof W.R."/>
            <person name="Harris S.S."/>
        </authorList>
    </citation>
    <scope>NUCLEOTIDE SEQUENCE</scope>
    <source>
        <strain evidence="3">JF 03-4F</strain>
    </source>
</reference>
<feature type="coiled-coil region" evidence="1">
    <location>
        <begin position="211"/>
        <end position="287"/>
    </location>
</feature>
<feature type="compositionally biased region" description="Basic and acidic residues" evidence="2">
    <location>
        <begin position="24"/>
        <end position="34"/>
    </location>
</feature>
<accession>A0AAN6DQ95</accession>
<organism evidence="3 4">
    <name type="scientific">Exophiala viscosa</name>
    <dbReference type="NCBI Taxonomy" id="2486360"/>
    <lineage>
        <taxon>Eukaryota</taxon>
        <taxon>Fungi</taxon>
        <taxon>Dikarya</taxon>
        <taxon>Ascomycota</taxon>
        <taxon>Pezizomycotina</taxon>
        <taxon>Eurotiomycetes</taxon>
        <taxon>Chaetothyriomycetidae</taxon>
        <taxon>Chaetothyriales</taxon>
        <taxon>Herpotrichiellaceae</taxon>
        <taxon>Exophiala</taxon>
    </lineage>
</organism>
<dbReference type="Gene3D" id="1.10.287.1490">
    <property type="match status" value="1"/>
</dbReference>
<feature type="region of interest" description="Disordered" evidence="2">
    <location>
        <begin position="564"/>
        <end position="601"/>
    </location>
</feature>
<feature type="compositionally biased region" description="Basic and acidic residues" evidence="2">
    <location>
        <begin position="666"/>
        <end position="694"/>
    </location>
</feature>
<feature type="compositionally biased region" description="Polar residues" evidence="2">
    <location>
        <begin position="733"/>
        <end position="742"/>
    </location>
</feature>
<dbReference type="SUPFAM" id="SSF57997">
    <property type="entry name" value="Tropomyosin"/>
    <property type="match status" value="1"/>
</dbReference>
<sequence>MNDLSTRCEAAQREITQLSTKNQAADERADELETQHQTAQSKAARLLIMYEEAHAEKEGLQTQLDAAEAKIGELSTNQVNAETEKTKITKERDTARTQLKNLAGINEKAQSDIAALRTKNKTAEIRISELTTKNRTVLKEVDELTANHQAVQREKEELAAERNATQEKFDKLSTKYMKVQTGWTRTAEKCEAVESQLGKVTVDLNVAGGEIQTCKHQLKERREELEVLEKELEDARMNKGLLDDALTKAKDEIHRLKDEEQQHEFEIHELQDDLDGEIQQRREIERKLSHHITFLEELLKEIQVNSQAAVHDKEALQSRIVLLESGVAEGQDTTRTLGETRNALQTTTAELNELRRKQADFEILQQKTVSQQNEIYQKDLEAQSVQQTLSKLQETIANLQEKARSNEHLAREKSVLEKEFSDLQAQNLDQAELETTIQNLRKEAQALNNALATAKTRVTEADALQLKNQELVTSIGSMAADLQQARHECARLPSLNEAIANLDNSISTLQEQLKTAMTEAEEEAQGKDEELQRRNEQITSLEQEKADLQQELLVCEGELANAKLDKEAQPQPQRRVADRSGKRGPVVKGPICSGSTDNVEGVEVFRDEADPELERPTPRSTGNLTVVPETQFDHQASAHVGQNDLLADEGLLNDGSTSELSSVPEDLTHQDDRHNDTQPKRQDQDSQKHDDQMQTKHQVMDQAPSSSYSSHGEQMLLDQLSQNDSGFVPGLSTLPSTITSRQDSGDEDVVGELDRANAMPWNRADWNNAPSRRRLRSESHFRGRQSTPFPGQTADPLHHQDMTPATPRERYLPNSAAKRKLDHDDVSKATQDTPKKMKRNPANLEVKGRREPSGKSQTAGQTSPPVTSGFRKGGSVNGTNATAIAKSQRSSRAGRKSSRQDKYAARFAADT</sequence>
<protein>
    <submittedName>
        <fullName evidence="3">Uncharacterized protein</fullName>
    </submittedName>
</protein>
<feature type="region of interest" description="Disordered" evidence="2">
    <location>
        <begin position="18"/>
        <end position="38"/>
    </location>
</feature>
<feature type="compositionally biased region" description="Polar residues" evidence="2">
    <location>
        <begin position="854"/>
        <end position="866"/>
    </location>
</feature>
<dbReference type="EMBL" id="MU404362">
    <property type="protein sequence ID" value="KAI1608765.1"/>
    <property type="molecule type" value="Genomic_DNA"/>
</dbReference>
<dbReference type="AlphaFoldDB" id="A0AAN6DQ95"/>
<evidence type="ECO:0000256" key="1">
    <source>
        <dbReference type="SAM" id="Coils"/>
    </source>
</evidence>
<name>A0AAN6DQ95_9EURO</name>
<feature type="compositionally biased region" description="Polar residues" evidence="2">
    <location>
        <begin position="703"/>
        <end position="712"/>
    </location>
</feature>
<keyword evidence="1" id="KW-0175">Coiled coil</keyword>
<keyword evidence="4" id="KW-1185">Reference proteome</keyword>
<evidence type="ECO:0000256" key="2">
    <source>
        <dbReference type="SAM" id="MobiDB-lite"/>
    </source>
</evidence>
<evidence type="ECO:0000313" key="4">
    <source>
        <dbReference type="Proteomes" id="UP001203852"/>
    </source>
</evidence>
<dbReference type="PANTHER" id="PTHR45615:SF63">
    <property type="entry name" value="CHROMOSOME UNDETERMINED SCAFFOLD_10, WHOLE GENOME SHOTGUN SEQUENCE"/>
    <property type="match status" value="1"/>
</dbReference>